<comment type="caution">
    <text evidence="4">The sequence shown here is derived from an EMBL/GenBank/DDBJ whole genome shotgun (WGS) entry which is preliminary data.</text>
</comment>
<dbReference type="EC" id="2.3.1.8" evidence="4"/>
<dbReference type="GO" id="GO:0008959">
    <property type="term" value="F:phosphate acetyltransferase activity"/>
    <property type="evidence" value="ECO:0007669"/>
    <property type="project" value="UniProtKB-EC"/>
</dbReference>
<name>A0A645J6E9_9ZZZZ</name>
<dbReference type="EMBL" id="VSSQ01132400">
    <property type="protein sequence ID" value="MPN58967.1"/>
    <property type="molecule type" value="Genomic_DNA"/>
</dbReference>
<reference evidence="4" key="1">
    <citation type="submission" date="2019-08" db="EMBL/GenBank/DDBJ databases">
        <authorList>
            <person name="Kucharzyk K."/>
            <person name="Murdoch R.W."/>
            <person name="Higgins S."/>
            <person name="Loffler F."/>
        </authorList>
    </citation>
    <scope>NUCLEOTIDE SEQUENCE</scope>
</reference>
<dbReference type="PANTHER" id="PTHR43356">
    <property type="entry name" value="PHOSPHATE ACETYLTRANSFERASE"/>
    <property type="match status" value="1"/>
</dbReference>
<evidence type="ECO:0000259" key="3">
    <source>
        <dbReference type="Pfam" id="PF01515"/>
    </source>
</evidence>
<keyword evidence="2 4" id="KW-0012">Acyltransferase</keyword>
<dbReference type="SUPFAM" id="SSF53659">
    <property type="entry name" value="Isocitrate/Isopropylmalate dehydrogenase-like"/>
    <property type="match status" value="1"/>
</dbReference>
<gene>
    <name evidence="4" type="primary">pta_65</name>
    <name evidence="4" type="ORF">SDC9_206684</name>
</gene>
<dbReference type="Gene3D" id="3.40.718.10">
    <property type="entry name" value="Isopropylmalate Dehydrogenase"/>
    <property type="match status" value="1"/>
</dbReference>
<dbReference type="InterPro" id="IPR002505">
    <property type="entry name" value="PTA_PTB"/>
</dbReference>
<protein>
    <submittedName>
        <fullName evidence="4">Phosphate acetyltransferase</fullName>
        <ecNumber evidence="4">2.3.1.8</ecNumber>
    </submittedName>
</protein>
<accession>A0A645J6E9</accession>
<evidence type="ECO:0000256" key="1">
    <source>
        <dbReference type="ARBA" id="ARBA00022679"/>
    </source>
</evidence>
<evidence type="ECO:0000313" key="4">
    <source>
        <dbReference type="EMBL" id="MPN58967.1"/>
    </source>
</evidence>
<proteinExistence type="predicted"/>
<keyword evidence="1 4" id="KW-0808">Transferase</keyword>
<dbReference type="AlphaFoldDB" id="A0A645J6E9"/>
<organism evidence="4">
    <name type="scientific">bioreactor metagenome</name>
    <dbReference type="NCBI Taxonomy" id="1076179"/>
    <lineage>
        <taxon>unclassified sequences</taxon>
        <taxon>metagenomes</taxon>
        <taxon>ecological metagenomes</taxon>
    </lineage>
</organism>
<dbReference type="InterPro" id="IPR050500">
    <property type="entry name" value="Phos_Acetyltrans/Butyryltrans"/>
</dbReference>
<dbReference type="PANTHER" id="PTHR43356:SF2">
    <property type="entry name" value="PHOSPHATE ACETYLTRANSFERASE"/>
    <property type="match status" value="1"/>
</dbReference>
<sequence length="71" mass="7200">MAGNADIFLMANIEAGNGVFKALTYTCQGERHGGILMGAAAPVIVTSRADSFEAKVNSIALASLAAMGGKK</sequence>
<dbReference type="Pfam" id="PF01515">
    <property type="entry name" value="PTA_PTB"/>
    <property type="match status" value="1"/>
</dbReference>
<feature type="domain" description="Phosphate acetyl/butaryl transferase" evidence="3">
    <location>
        <begin position="1"/>
        <end position="62"/>
    </location>
</feature>
<evidence type="ECO:0000256" key="2">
    <source>
        <dbReference type="ARBA" id="ARBA00023315"/>
    </source>
</evidence>